<comment type="caution">
    <text evidence="1">The sequence shown here is derived from an EMBL/GenBank/DDBJ whole genome shotgun (WGS) entry which is preliminary data.</text>
</comment>
<protein>
    <submittedName>
        <fullName evidence="1">Uncharacterized protein</fullName>
    </submittedName>
</protein>
<dbReference type="Proteomes" id="UP001157502">
    <property type="component" value="Chromosome 1"/>
</dbReference>
<accession>A0ACC2HJL8</accession>
<reference evidence="1" key="1">
    <citation type="submission" date="2021-05" db="EMBL/GenBank/DDBJ databases">
        <authorList>
            <person name="Pan Q."/>
            <person name="Jouanno E."/>
            <person name="Zahm M."/>
            <person name="Klopp C."/>
            <person name="Cabau C."/>
            <person name="Louis A."/>
            <person name="Berthelot C."/>
            <person name="Parey E."/>
            <person name="Roest Crollius H."/>
            <person name="Montfort J."/>
            <person name="Robinson-Rechavi M."/>
            <person name="Bouchez O."/>
            <person name="Lampietro C."/>
            <person name="Lopez Roques C."/>
            <person name="Donnadieu C."/>
            <person name="Postlethwait J."/>
            <person name="Bobe J."/>
            <person name="Dillon D."/>
            <person name="Chandos A."/>
            <person name="von Hippel F."/>
            <person name="Guiguen Y."/>
        </authorList>
    </citation>
    <scope>NUCLEOTIDE SEQUENCE</scope>
    <source>
        <strain evidence="1">YG-Jan2019</strain>
    </source>
</reference>
<keyword evidence="2" id="KW-1185">Reference proteome</keyword>
<organism evidence="1 2">
    <name type="scientific">Dallia pectoralis</name>
    <name type="common">Alaska blackfish</name>
    <dbReference type="NCBI Taxonomy" id="75939"/>
    <lineage>
        <taxon>Eukaryota</taxon>
        <taxon>Metazoa</taxon>
        <taxon>Chordata</taxon>
        <taxon>Craniata</taxon>
        <taxon>Vertebrata</taxon>
        <taxon>Euteleostomi</taxon>
        <taxon>Actinopterygii</taxon>
        <taxon>Neopterygii</taxon>
        <taxon>Teleostei</taxon>
        <taxon>Protacanthopterygii</taxon>
        <taxon>Esociformes</taxon>
        <taxon>Umbridae</taxon>
        <taxon>Dallia</taxon>
    </lineage>
</organism>
<evidence type="ECO:0000313" key="1">
    <source>
        <dbReference type="EMBL" id="KAJ8015945.1"/>
    </source>
</evidence>
<dbReference type="EMBL" id="CM055728">
    <property type="protein sequence ID" value="KAJ8015945.1"/>
    <property type="molecule type" value="Genomic_DNA"/>
</dbReference>
<name>A0ACC2HJL8_DALPE</name>
<gene>
    <name evidence="1" type="ORF">DPEC_G00001970</name>
</gene>
<sequence length="102" mass="11257">MANRAQPIDTLTALQMLQNVDEMESDGGSEIEPEIDVSDDDSSSESDIDPPPPIPEPRRRKTRKEPTETRTATVRQESGRDGTIWIETSNESAPGMSVCRIS</sequence>
<evidence type="ECO:0000313" key="2">
    <source>
        <dbReference type="Proteomes" id="UP001157502"/>
    </source>
</evidence>
<proteinExistence type="predicted"/>